<feature type="region of interest" description="Disordered" evidence="6">
    <location>
        <begin position="1"/>
        <end position="67"/>
    </location>
</feature>
<evidence type="ECO:0000256" key="6">
    <source>
        <dbReference type="SAM" id="MobiDB-lite"/>
    </source>
</evidence>
<dbReference type="Pfam" id="PF13607">
    <property type="entry name" value="Succ_CoA_lig"/>
    <property type="match status" value="1"/>
</dbReference>
<dbReference type="Proteomes" id="UP000005710">
    <property type="component" value="Unassembled WGS sequence"/>
</dbReference>
<dbReference type="SUPFAM" id="SSF52210">
    <property type="entry name" value="Succinyl-CoA synthetase domains"/>
    <property type="match status" value="2"/>
</dbReference>
<name>K6NY07_9FIRM</name>
<dbReference type="Gene3D" id="3.40.50.261">
    <property type="entry name" value="Succinyl-CoA synthetase domains"/>
    <property type="match status" value="2"/>
</dbReference>
<dbReference type="InterPro" id="IPR032875">
    <property type="entry name" value="Succ_CoA_lig_flav_dom"/>
</dbReference>
<dbReference type="Pfam" id="PF00583">
    <property type="entry name" value="Acetyltransf_1"/>
    <property type="match status" value="1"/>
</dbReference>
<dbReference type="eggNOG" id="COG0045">
    <property type="taxonomic scope" value="Bacteria"/>
</dbReference>
<reference evidence="9" key="1">
    <citation type="submission" date="2010-10" db="EMBL/GenBank/DDBJ databases">
        <authorList>
            <consortium name="US DOE Joint Genome Institute (JGI-PGF)"/>
            <person name="Lucas S."/>
            <person name="Copeland A."/>
            <person name="Lapidus A."/>
            <person name="Bruce D."/>
            <person name="Goodwin L."/>
            <person name="Pitluck S."/>
            <person name="Kyrpides N."/>
            <person name="Mavromatis K."/>
            <person name="Detter J.C."/>
            <person name="Han C."/>
            <person name="Land M."/>
            <person name="Hauser L."/>
            <person name="Markowitz V."/>
            <person name="Cheng J.-F."/>
            <person name="Hugenholtz P."/>
            <person name="Woyke T."/>
            <person name="Wu D."/>
            <person name="Pukall R."/>
            <person name="Wahrenburg C."/>
            <person name="Brambilla E."/>
            <person name="Klenk H.-P."/>
            <person name="Eisen J.A."/>
        </authorList>
    </citation>
    <scope>NUCLEOTIDE SEQUENCE [LARGE SCALE GENOMIC DNA]</scope>
    <source>
        <strain evidence="9">DSM 13965</strain>
    </source>
</reference>
<comment type="similarity">
    <text evidence="4">In the N-terminal section; belongs to the acetate CoA ligase alpha subunit family.</text>
</comment>
<dbReference type="eggNOG" id="COG1042">
    <property type="taxonomic scope" value="Bacteria"/>
</dbReference>
<dbReference type="PANTHER" id="PTHR43334:SF1">
    <property type="entry name" value="3-HYDROXYPROPIONATE--COA LIGASE [ADP-FORMING]"/>
    <property type="match status" value="1"/>
</dbReference>
<dbReference type="SMART" id="SM00881">
    <property type="entry name" value="CoA_binding"/>
    <property type="match status" value="1"/>
</dbReference>
<organism evidence="9 10">
    <name type="scientific">Thermaerobacter subterraneus DSM 13965</name>
    <dbReference type="NCBI Taxonomy" id="867903"/>
    <lineage>
        <taxon>Bacteria</taxon>
        <taxon>Bacillati</taxon>
        <taxon>Bacillota</taxon>
        <taxon>Clostridia</taxon>
        <taxon>Eubacteriales</taxon>
        <taxon>Clostridiales Family XVII. Incertae Sedis</taxon>
        <taxon>Thermaerobacter</taxon>
    </lineage>
</organism>
<dbReference type="SUPFAM" id="SSF56059">
    <property type="entry name" value="Glutathione synthetase ATP-binding domain-like"/>
    <property type="match status" value="1"/>
</dbReference>
<dbReference type="Pfam" id="PF13549">
    <property type="entry name" value="ATP-grasp_5"/>
    <property type="match status" value="1"/>
</dbReference>
<keyword evidence="1" id="KW-0436">Ligase</keyword>
<protein>
    <submittedName>
        <fullName evidence="9">Acyl-CoA synthetase (NDP forming)</fullName>
    </submittedName>
</protein>
<dbReference type="AlphaFoldDB" id="K6NY07"/>
<dbReference type="InterPro" id="IPR016102">
    <property type="entry name" value="Succinyl-CoA_synth-like"/>
</dbReference>
<sequence>MNSRPPHGDQTAGSPPTVPPPPSPAQPAGDGSRGPATAGRGTGQNQAAGPAAGDGGHHRTGGTPRRAGLATLPALYPAPIPQDGLEAGRVLLRDGTAATLRPARDRDRPLVAEFLGRVSDQSLMRRFFAGESREAAVESLLQVGPPDERYTLLVLVGDPDHPRIVASGTYVRDERDPDAAEVAFLVEDAYQGRGLGTLLLERLALIAARHGIRRFIAWTQPDNRRMLEVLRASGFEAEQHHRDGYVVVSLDVQPSPESVERSEMRDRIATVASLRPLFRPRGIAVVGASRDPGSIGYRILEALVMNRYQGPVYPVNPKAGVVGSIPAYRSVLDIPGPVDLAVIAVPRDAVLDVVDQCGAKGVRGLVVITAGFAETGAEGRELQERLVAKVRGYGMRMVGPNCLGLINTAPDVRMNASFSPVFPPHGRVAMSSQSGALGLAILEYARDLGLGLSTFVSVGNKADVSGNDLIQYWEDDEDTDLILLYLESFGNPRRFARLARRVGRKKPILAVKAGRTAAGTKAAGSHTAALAASDTAVEALFRQAGVIRADTLEDMFDIAALLANQPLPAGPRVAVVTNAGGPGILATDALAAAGLEVPEPSPATREALRRFLPPAASLGNPIDMIASATAEDYRQTLRAVLADPTFDAALVIFIPVGLADVDGVAAAVRDAVAEAREAGHHKPVLACFMSTRGLRQPLAVGDERIPSYRFPESAARALAKAYEYARWRRRPLGRIPAHPDLDIDRARAICREAAARGGGWLPAEEVDGVLEAFGLPRVPSRFVRDEEAAVQAAEELGYPVVVKMASRTLVHKTEWDGVQLNLEDAGAVRAACRGIRDRLAAAGRAGELDGFVVQPMLPGGTELVVGVTEDPLFGPLVAFGLGGVHVEILQDVVFRITPLTDVDAAEMVRSIRGYRLLEGYRGHPPADQEAIQDVLLRVSRLVEEVPEIAELDINPLKAYEPGRGCYVIDARIRVEPEEPGSRQRSAPDPGDA</sequence>
<dbReference type="SUPFAM" id="SSF51735">
    <property type="entry name" value="NAD(P)-binding Rossmann-fold domains"/>
    <property type="match status" value="1"/>
</dbReference>
<dbReference type="HOGENOM" id="CLU_007415_3_0_9"/>
<evidence type="ECO:0000256" key="1">
    <source>
        <dbReference type="ARBA" id="ARBA00022598"/>
    </source>
</evidence>
<evidence type="ECO:0000256" key="2">
    <source>
        <dbReference type="ARBA" id="ARBA00022741"/>
    </source>
</evidence>
<keyword evidence="10" id="KW-1185">Reference proteome</keyword>
<dbReference type="InterPro" id="IPR036291">
    <property type="entry name" value="NAD(P)-bd_dom_sf"/>
</dbReference>
<gene>
    <name evidence="9" type="ORF">ThesuDRAFT_00352</name>
</gene>
<keyword evidence="2 5" id="KW-0547">Nucleotide-binding</keyword>
<dbReference type="EMBL" id="AENY02000005">
    <property type="protein sequence ID" value="EKP93755.1"/>
    <property type="molecule type" value="Genomic_DNA"/>
</dbReference>
<dbReference type="SUPFAM" id="SSF55729">
    <property type="entry name" value="Acyl-CoA N-acyltransferases (Nat)"/>
    <property type="match status" value="1"/>
</dbReference>
<dbReference type="Gene3D" id="3.30.470.20">
    <property type="entry name" value="ATP-grasp fold, B domain"/>
    <property type="match status" value="1"/>
</dbReference>
<keyword evidence="3 5" id="KW-0067">ATP-binding</keyword>
<dbReference type="InterPro" id="IPR011761">
    <property type="entry name" value="ATP-grasp"/>
</dbReference>
<dbReference type="Gene3D" id="3.40.630.30">
    <property type="match status" value="1"/>
</dbReference>
<evidence type="ECO:0000256" key="5">
    <source>
        <dbReference type="PROSITE-ProRule" id="PRU00409"/>
    </source>
</evidence>
<evidence type="ECO:0000259" key="7">
    <source>
        <dbReference type="PROSITE" id="PS50975"/>
    </source>
</evidence>
<comment type="caution">
    <text evidence="9">The sequence shown here is derived from an EMBL/GenBank/DDBJ whole genome shotgun (WGS) entry which is preliminary data.</text>
</comment>
<dbReference type="GO" id="GO:0046872">
    <property type="term" value="F:metal ion binding"/>
    <property type="evidence" value="ECO:0007669"/>
    <property type="project" value="InterPro"/>
</dbReference>
<dbReference type="Pfam" id="PF19045">
    <property type="entry name" value="Ligase_CoA_2"/>
    <property type="match status" value="1"/>
</dbReference>
<evidence type="ECO:0000313" key="9">
    <source>
        <dbReference type="EMBL" id="EKP93755.1"/>
    </source>
</evidence>
<feature type="domain" description="ATP-grasp" evidence="7">
    <location>
        <begin position="767"/>
        <end position="803"/>
    </location>
</feature>
<reference evidence="9" key="2">
    <citation type="submission" date="2012-10" db="EMBL/GenBank/DDBJ databases">
        <title>Improved high-quality draft of Thermaerobacter subterraneus C21, DSM 13965.</title>
        <authorList>
            <consortium name="DOE Joint Genome Institute"/>
            <person name="Eisen J."/>
            <person name="Huntemann M."/>
            <person name="Wei C.-L."/>
            <person name="Han J."/>
            <person name="Detter J.C."/>
            <person name="Han C."/>
            <person name="Tapia R."/>
            <person name="Chen A."/>
            <person name="Kyrpides N."/>
            <person name="Mavromatis K."/>
            <person name="Markowitz V."/>
            <person name="Szeto E."/>
            <person name="Ivanova N."/>
            <person name="Mikhailova N."/>
            <person name="Ovchinnikova G."/>
            <person name="Pagani I."/>
            <person name="Pati A."/>
            <person name="Goodwin L."/>
            <person name="Nordberg H.P."/>
            <person name="Cantor M.N."/>
            <person name="Hua S.X."/>
            <person name="Woyke T."/>
            <person name="Eisen J."/>
            <person name="Klenk H.-P."/>
        </authorList>
    </citation>
    <scope>NUCLEOTIDE SEQUENCE [LARGE SCALE GENOMIC DNA]</scope>
    <source>
        <strain evidence="9">DSM 13965</strain>
    </source>
</reference>
<dbReference type="InterPro" id="IPR003781">
    <property type="entry name" value="CoA-bd"/>
</dbReference>
<dbReference type="GO" id="GO:0016747">
    <property type="term" value="F:acyltransferase activity, transferring groups other than amino-acyl groups"/>
    <property type="evidence" value="ECO:0007669"/>
    <property type="project" value="InterPro"/>
</dbReference>
<dbReference type="RefSeq" id="WP_006905048.1">
    <property type="nucleotide sequence ID" value="NZ_JH976536.1"/>
</dbReference>
<dbReference type="GO" id="GO:0043758">
    <property type="term" value="F:acetate-CoA ligase (ADP-forming) activity"/>
    <property type="evidence" value="ECO:0007669"/>
    <property type="project" value="InterPro"/>
</dbReference>
<evidence type="ECO:0000313" key="10">
    <source>
        <dbReference type="Proteomes" id="UP000005710"/>
    </source>
</evidence>
<proteinExistence type="inferred from homology"/>
<dbReference type="STRING" id="867903.ThesuDRAFT_00352"/>
<accession>K6NY07</accession>
<dbReference type="Gene3D" id="3.40.50.720">
    <property type="entry name" value="NAD(P)-binding Rossmann-like Domain"/>
    <property type="match status" value="1"/>
</dbReference>
<evidence type="ECO:0000259" key="8">
    <source>
        <dbReference type="PROSITE" id="PS51186"/>
    </source>
</evidence>
<dbReference type="InterPro" id="IPR051538">
    <property type="entry name" value="Acyl-CoA_Synth/Transferase"/>
</dbReference>
<dbReference type="InterPro" id="IPR013815">
    <property type="entry name" value="ATP_grasp_subdomain_1"/>
</dbReference>
<dbReference type="eggNOG" id="COG1670">
    <property type="taxonomic scope" value="Bacteria"/>
</dbReference>
<evidence type="ECO:0000256" key="3">
    <source>
        <dbReference type="ARBA" id="ARBA00022840"/>
    </source>
</evidence>
<dbReference type="InterPro" id="IPR000182">
    <property type="entry name" value="GNAT_dom"/>
</dbReference>
<dbReference type="InterPro" id="IPR043938">
    <property type="entry name" value="Ligase_CoA_dom"/>
</dbReference>
<dbReference type="Pfam" id="PF13380">
    <property type="entry name" value="CoA_binding_2"/>
    <property type="match status" value="1"/>
</dbReference>
<dbReference type="Gene3D" id="3.30.1490.20">
    <property type="entry name" value="ATP-grasp fold, A domain"/>
    <property type="match status" value="1"/>
</dbReference>
<dbReference type="FunFam" id="3.30.1490.20:FF:000020">
    <property type="entry name" value="Protein lysine acetyltransferase"/>
    <property type="match status" value="1"/>
</dbReference>
<evidence type="ECO:0000256" key="4">
    <source>
        <dbReference type="ARBA" id="ARBA00060888"/>
    </source>
</evidence>
<dbReference type="GO" id="GO:0005524">
    <property type="term" value="F:ATP binding"/>
    <property type="evidence" value="ECO:0007669"/>
    <property type="project" value="UniProtKB-UniRule"/>
</dbReference>
<dbReference type="InterPro" id="IPR016181">
    <property type="entry name" value="Acyl_CoA_acyltransferase"/>
</dbReference>
<feature type="compositionally biased region" description="Pro residues" evidence="6">
    <location>
        <begin position="16"/>
        <end position="25"/>
    </location>
</feature>
<dbReference type="PANTHER" id="PTHR43334">
    <property type="entry name" value="ACETATE--COA LIGASE [ADP-FORMING]"/>
    <property type="match status" value="1"/>
</dbReference>
<dbReference type="CDD" id="cd04301">
    <property type="entry name" value="NAT_SF"/>
    <property type="match status" value="1"/>
</dbReference>
<dbReference type="PROSITE" id="PS51186">
    <property type="entry name" value="GNAT"/>
    <property type="match status" value="1"/>
</dbReference>
<dbReference type="PROSITE" id="PS50975">
    <property type="entry name" value="ATP_GRASP"/>
    <property type="match status" value="1"/>
</dbReference>
<feature type="domain" description="N-acetyltransferase" evidence="8">
    <location>
        <begin position="98"/>
        <end position="253"/>
    </location>
</feature>